<protein>
    <recommendedName>
        <fullName evidence="2">Peptidase A2 domain-containing protein</fullName>
    </recommendedName>
</protein>
<evidence type="ECO:0000256" key="1">
    <source>
        <dbReference type="ARBA" id="ARBA00022801"/>
    </source>
</evidence>
<evidence type="ECO:0000313" key="3">
    <source>
        <dbReference type="EMBL" id="ETE58796.1"/>
    </source>
</evidence>
<dbReference type="InterPro" id="IPR001995">
    <property type="entry name" value="Peptidase_A2_cat"/>
</dbReference>
<feature type="non-terminal residue" evidence="3">
    <location>
        <position position="96"/>
    </location>
</feature>
<dbReference type="GO" id="GO:0004190">
    <property type="term" value="F:aspartic-type endopeptidase activity"/>
    <property type="evidence" value="ECO:0007669"/>
    <property type="project" value="InterPro"/>
</dbReference>
<dbReference type="InterPro" id="IPR021109">
    <property type="entry name" value="Peptidase_aspartic_dom_sf"/>
</dbReference>
<dbReference type="AlphaFoldDB" id="V8NA15"/>
<organism evidence="3 4">
    <name type="scientific">Ophiophagus hannah</name>
    <name type="common">King cobra</name>
    <name type="synonym">Naja hannah</name>
    <dbReference type="NCBI Taxonomy" id="8665"/>
    <lineage>
        <taxon>Eukaryota</taxon>
        <taxon>Metazoa</taxon>
        <taxon>Chordata</taxon>
        <taxon>Craniata</taxon>
        <taxon>Vertebrata</taxon>
        <taxon>Euteleostomi</taxon>
        <taxon>Lepidosauria</taxon>
        <taxon>Squamata</taxon>
        <taxon>Bifurcata</taxon>
        <taxon>Unidentata</taxon>
        <taxon>Episquamata</taxon>
        <taxon>Toxicofera</taxon>
        <taxon>Serpentes</taxon>
        <taxon>Colubroidea</taxon>
        <taxon>Elapidae</taxon>
        <taxon>Elapinae</taxon>
        <taxon>Ophiophagus</taxon>
    </lineage>
</organism>
<name>V8NA15_OPHHA</name>
<feature type="non-terminal residue" evidence="3">
    <location>
        <position position="1"/>
    </location>
</feature>
<dbReference type="Gene3D" id="2.40.70.10">
    <property type="entry name" value="Acid Proteases"/>
    <property type="match status" value="1"/>
</dbReference>
<accession>V8NA15</accession>
<keyword evidence="1" id="KW-0378">Hydrolase</keyword>
<evidence type="ECO:0000259" key="2">
    <source>
        <dbReference type="PROSITE" id="PS50175"/>
    </source>
</evidence>
<feature type="domain" description="Peptidase A2" evidence="2">
    <location>
        <begin position="1"/>
        <end position="44"/>
    </location>
</feature>
<dbReference type="EMBL" id="AZIM01006271">
    <property type="protein sequence ID" value="ETE58796.1"/>
    <property type="molecule type" value="Genomic_DNA"/>
</dbReference>
<reference evidence="3 4" key="1">
    <citation type="journal article" date="2013" name="Proc. Natl. Acad. Sci. U.S.A.">
        <title>The king cobra genome reveals dynamic gene evolution and adaptation in the snake venom system.</title>
        <authorList>
            <person name="Vonk F.J."/>
            <person name="Casewell N.R."/>
            <person name="Henkel C.V."/>
            <person name="Heimberg A.M."/>
            <person name="Jansen H.J."/>
            <person name="McCleary R.J."/>
            <person name="Kerkkamp H.M."/>
            <person name="Vos R.A."/>
            <person name="Guerreiro I."/>
            <person name="Calvete J.J."/>
            <person name="Wuster W."/>
            <person name="Woods A.E."/>
            <person name="Logan J.M."/>
            <person name="Harrison R.A."/>
            <person name="Castoe T.A."/>
            <person name="de Koning A.P."/>
            <person name="Pollock D.D."/>
            <person name="Yandell M."/>
            <person name="Calderon D."/>
            <person name="Renjifo C."/>
            <person name="Currier R.B."/>
            <person name="Salgado D."/>
            <person name="Pla D."/>
            <person name="Sanz L."/>
            <person name="Hyder A.S."/>
            <person name="Ribeiro J.M."/>
            <person name="Arntzen J.W."/>
            <person name="van den Thillart G.E."/>
            <person name="Boetzer M."/>
            <person name="Pirovano W."/>
            <person name="Dirks R.P."/>
            <person name="Spaink H.P."/>
            <person name="Duboule D."/>
            <person name="McGlinn E."/>
            <person name="Kini R.M."/>
            <person name="Richardson M.K."/>
        </authorList>
    </citation>
    <scope>NUCLEOTIDE SEQUENCE</scope>
    <source>
        <tissue evidence="3">Blood</tissue>
    </source>
</reference>
<dbReference type="GO" id="GO:0006508">
    <property type="term" value="P:proteolysis"/>
    <property type="evidence" value="ECO:0007669"/>
    <property type="project" value="InterPro"/>
</dbReference>
<proteinExistence type="predicted"/>
<comment type="caution">
    <text evidence="3">The sequence shown here is derived from an EMBL/GenBank/DDBJ whole genome shotgun (WGS) entry which is preliminary data.</text>
</comment>
<dbReference type="OrthoDB" id="9046276at2759"/>
<gene>
    <name evidence="3" type="ORF">L345_15480</name>
</gene>
<dbReference type="Proteomes" id="UP000018936">
    <property type="component" value="Unassembled WGS sequence"/>
</dbReference>
<dbReference type="PROSITE" id="PS50175">
    <property type="entry name" value="ASP_PROT_RETROV"/>
    <property type="match status" value="1"/>
</dbReference>
<evidence type="ECO:0000313" key="4">
    <source>
        <dbReference type="Proteomes" id="UP000018936"/>
    </source>
</evidence>
<keyword evidence="4" id="KW-1185">Reference proteome</keyword>
<sequence length="96" mass="10552">MGVGGTVIPVEYTKDMKVEIGPFNLSHSFTICLQSPLSLLGRDVLCKLRAKITCSKAGLTLDISAKRLLVVIEIPNQLHEDLKTLPTSLWGWDSTE</sequence>